<evidence type="ECO:0000256" key="4">
    <source>
        <dbReference type="ARBA" id="ARBA00022989"/>
    </source>
</evidence>
<dbReference type="InterPro" id="IPR027379">
    <property type="entry name" value="CLS_N"/>
</dbReference>
<keyword evidence="3 7" id="KW-0812">Transmembrane</keyword>
<accession>A0A5C5B890</accession>
<comment type="caution">
    <text evidence="9">The sequence shown here is derived from an EMBL/GenBank/DDBJ whole genome shotgun (WGS) entry which is preliminary data.</text>
</comment>
<dbReference type="RefSeq" id="WP_139987539.1">
    <property type="nucleotide sequence ID" value="NZ_DAMDJA010000098.1"/>
</dbReference>
<dbReference type="OrthoDB" id="4468841at2"/>
<feature type="transmembrane region" description="Helical" evidence="7">
    <location>
        <begin position="39"/>
        <end position="62"/>
    </location>
</feature>
<keyword evidence="2" id="KW-1003">Cell membrane</keyword>
<name>A0A5C5B890_9MICO</name>
<dbReference type="AlphaFoldDB" id="A0A5C5B890"/>
<reference evidence="9 10" key="1">
    <citation type="submission" date="2019-06" db="EMBL/GenBank/DDBJ databases">
        <title>Draft genome sequence of Miniimonas arenae KCTC 19750T isolated from sea sand.</title>
        <authorList>
            <person name="Park S.-J."/>
        </authorList>
    </citation>
    <scope>NUCLEOTIDE SEQUENCE [LARGE SCALE GENOMIC DNA]</scope>
    <source>
        <strain evidence="9 10">KCTC 19750</strain>
    </source>
</reference>
<dbReference type="Proteomes" id="UP000313849">
    <property type="component" value="Unassembled WGS sequence"/>
</dbReference>
<dbReference type="Pfam" id="PF13396">
    <property type="entry name" value="PLDc_N"/>
    <property type="match status" value="1"/>
</dbReference>
<evidence type="ECO:0000256" key="1">
    <source>
        <dbReference type="ARBA" id="ARBA00004651"/>
    </source>
</evidence>
<sequence length="99" mass="10549">MIMLPDQSSAGVIWSVLAVLAGVLFLVAFVVWARSRDRSIVSLGWFVVMVAIPILGPAGYLVDSRRRARLAASGDGAEDSDYVGSAGTARSTTHDGERR</sequence>
<feature type="region of interest" description="Disordered" evidence="6">
    <location>
        <begin position="72"/>
        <end position="99"/>
    </location>
</feature>
<evidence type="ECO:0000256" key="6">
    <source>
        <dbReference type="SAM" id="MobiDB-lite"/>
    </source>
</evidence>
<evidence type="ECO:0000256" key="5">
    <source>
        <dbReference type="ARBA" id="ARBA00023136"/>
    </source>
</evidence>
<organism evidence="9 10">
    <name type="scientific">Miniimonas arenae</name>
    <dbReference type="NCBI Taxonomy" id="676201"/>
    <lineage>
        <taxon>Bacteria</taxon>
        <taxon>Bacillati</taxon>
        <taxon>Actinomycetota</taxon>
        <taxon>Actinomycetes</taxon>
        <taxon>Micrococcales</taxon>
        <taxon>Beutenbergiaceae</taxon>
        <taxon>Miniimonas</taxon>
    </lineage>
</organism>
<dbReference type="EMBL" id="VENP01000064">
    <property type="protein sequence ID" value="TNU73120.1"/>
    <property type="molecule type" value="Genomic_DNA"/>
</dbReference>
<keyword evidence="5 7" id="KW-0472">Membrane</keyword>
<gene>
    <name evidence="9" type="ORF">FH969_13145</name>
</gene>
<keyword evidence="10" id="KW-1185">Reference proteome</keyword>
<protein>
    <submittedName>
        <fullName evidence="9">PLDc_N domain-containing protein</fullName>
    </submittedName>
</protein>
<evidence type="ECO:0000256" key="3">
    <source>
        <dbReference type="ARBA" id="ARBA00022692"/>
    </source>
</evidence>
<evidence type="ECO:0000256" key="2">
    <source>
        <dbReference type="ARBA" id="ARBA00022475"/>
    </source>
</evidence>
<feature type="transmembrane region" description="Helical" evidence="7">
    <location>
        <begin position="12"/>
        <end position="33"/>
    </location>
</feature>
<evidence type="ECO:0000259" key="8">
    <source>
        <dbReference type="Pfam" id="PF13396"/>
    </source>
</evidence>
<evidence type="ECO:0000313" key="10">
    <source>
        <dbReference type="Proteomes" id="UP000313849"/>
    </source>
</evidence>
<proteinExistence type="predicted"/>
<evidence type="ECO:0000256" key="7">
    <source>
        <dbReference type="SAM" id="Phobius"/>
    </source>
</evidence>
<comment type="subcellular location">
    <subcellularLocation>
        <location evidence="1">Cell membrane</location>
        <topology evidence="1">Multi-pass membrane protein</topology>
    </subcellularLocation>
</comment>
<keyword evidence="4 7" id="KW-1133">Transmembrane helix</keyword>
<feature type="domain" description="Cardiolipin synthase N-terminal" evidence="8">
    <location>
        <begin position="23"/>
        <end position="62"/>
    </location>
</feature>
<evidence type="ECO:0000313" key="9">
    <source>
        <dbReference type="EMBL" id="TNU73120.1"/>
    </source>
</evidence>